<gene>
    <name evidence="1" type="ORF">C5Y83_18710</name>
</gene>
<protein>
    <submittedName>
        <fullName evidence="1">Uncharacterized protein</fullName>
    </submittedName>
</protein>
<dbReference type="EMBL" id="PUHY01000012">
    <property type="protein sequence ID" value="PQO32261.1"/>
    <property type="molecule type" value="Genomic_DNA"/>
</dbReference>
<proteinExistence type="predicted"/>
<comment type="caution">
    <text evidence="1">The sequence shown here is derived from an EMBL/GenBank/DDBJ whole genome shotgun (WGS) entry which is preliminary data.</text>
</comment>
<accession>A0A2S8FJC6</accession>
<dbReference type="Proteomes" id="UP000238322">
    <property type="component" value="Unassembled WGS sequence"/>
</dbReference>
<sequence length="257" mass="29558">MTADLEDWTRKHYTPGGGEPFLFYVLFGKPTAGNSLSASKYRCSEMPAGIKVMRYGPEQHPEVVSSFQEGYLWEQLQQNEPELAEQIEQCDSCTVLRGSPEDDSNLNYLRNTVGLITYFLDEGCCAVYDPQMFQWWHPREWKERIFEPAKPVPRSHTVTLFSPEEHANDRTWYHTRGMRKFGRPDISVHNVPSDQKKAVVEMIQRLIEHQAFGLVVPEGKAIRMEALPPGGIAHHGGDVEDPDFNNVHIEVVWDEWK</sequence>
<name>A0A2S8FJC6_9BACT</name>
<evidence type="ECO:0000313" key="1">
    <source>
        <dbReference type="EMBL" id="PQO32261.1"/>
    </source>
</evidence>
<reference evidence="1 2" key="1">
    <citation type="submission" date="2018-02" db="EMBL/GenBank/DDBJ databases">
        <title>Comparative genomes isolates from brazilian mangrove.</title>
        <authorList>
            <person name="Araujo J.E."/>
            <person name="Taketani R.G."/>
            <person name="Silva M.C.P."/>
            <person name="Loureco M.V."/>
            <person name="Andreote F.D."/>
        </authorList>
    </citation>
    <scope>NUCLEOTIDE SEQUENCE [LARGE SCALE GENOMIC DNA]</scope>
    <source>
        <strain evidence="1 2">Hex-1 MGV</strain>
    </source>
</reference>
<dbReference type="RefSeq" id="WP_105331273.1">
    <property type="nucleotide sequence ID" value="NZ_PUHY01000012.1"/>
</dbReference>
<organism evidence="1 2">
    <name type="scientific">Blastopirellula marina</name>
    <dbReference type="NCBI Taxonomy" id="124"/>
    <lineage>
        <taxon>Bacteria</taxon>
        <taxon>Pseudomonadati</taxon>
        <taxon>Planctomycetota</taxon>
        <taxon>Planctomycetia</taxon>
        <taxon>Pirellulales</taxon>
        <taxon>Pirellulaceae</taxon>
        <taxon>Blastopirellula</taxon>
    </lineage>
</organism>
<evidence type="ECO:0000313" key="2">
    <source>
        <dbReference type="Proteomes" id="UP000238322"/>
    </source>
</evidence>
<dbReference type="OrthoDB" id="8200265at2"/>
<dbReference type="AlphaFoldDB" id="A0A2S8FJC6"/>